<evidence type="ECO:0000313" key="1">
    <source>
        <dbReference type="EMBL" id="GAA5806428.1"/>
    </source>
</evidence>
<gene>
    <name evidence="1" type="ORF">HPULCUR_011962</name>
</gene>
<name>A0ABP9YHK0_9FUNG</name>
<comment type="caution">
    <text evidence="1">The sequence shown here is derived from an EMBL/GenBank/DDBJ whole genome shotgun (WGS) entry which is preliminary data.</text>
</comment>
<reference evidence="1 2" key="1">
    <citation type="submission" date="2024-04" db="EMBL/GenBank/DDBJ databases">
        <title>genome sequences of Mucor flavus KT1a and Helicostylum pulchrum KT1b strains isolation_sourced from the surface of a dry-aged beef.</title>
        <authorList>
            <person name="Toyotome T."/>
            <person name="Hosono M."/>
            <person name="Torimaru M."/>
            <person name="Fukuda K."/>
            <person name="Mikami N."/>
        </authorList>
    </citation>
    <scope>NUCLEOTIDE SEQUENCE [LARGE SCALE GENOMIC DNA]</scope>
    <source>
        <strain evidence="1 2">KT1b</strain>
    </source>
</reference>
<protein>
    <submittedName>
        <fullName evidence="1">Uncharacterized protein</fullName>
    </submittedName>
</protein>
<organism evidence="1 2">
    <name type="scientific">Helicostylum pulchrum</name>
    <dbReference type="NCBI Taxonomy" id="562976"/>
    <lineage>
        <taxon>Eukaryota</taxon>
        <taxon>Fungi</taxon>
        <taxon>Fungi incertae sedis</taxon>
        <taxon>Mucoromycota</taxon>
        <taxon>Mucoromycotina</taxon>
        <taxon>Mucoromycetes</taxon>
        <taxon>Mucorales</taxon>
        <taxon>Mucorineae</taxon>
        <taxon>Mucoraceae</taxon>
        <taxon>Helicostylum</taxon>
    </lineage>
</organism>
<keyword evidence="2" id="KW-1185">Reference proteome</keyword>
<dbReference type="Proteomes" id="UP001476247">
    <property type="component" value="Unassembled WGS sequence"/>
</dbReference>
<proteinExistence type="predicted"/>
<accession>A0ABP9YHK0</accession>
<evidence type="ECO:0000313" key="2">
    <source>
        <dbReference type="Proteomes" id="UP001476247"/>
    </source>
</evidence>
<dbReference type="EMBL" id="BAABUJ010000065">
    <property type="protein sequence ID" value="GAA5806428.1"/>
    <property type="molecule type" value="Genomic_DNA"/>
</dbReference>
<sequence>MKCRGRYHCTTNSSVKSTYDNAHNLAAEKLLKPTDIDKRLFLPALFDIPKSIDRRYLASLNNLPERTIRSISVMEKAINNNTVIDTSGITLNTVDEMAFQHILVRMYLNHSKPFKRRSSEIDFIVKSVSGLFCSLWSPHDEITVSWDFTTWANKQNMPDSVSTRPDLVFHTEFNEIGNGEIKPAGTPKPCVDLARARVLETCKRQLYVRLKTAVLLGEAVTFGVLVYGVCYEIFIVSFSDGYYPYERVSVGLLPTSHNTYSCAEKALKDLVRLKESMKMSLTTESTTDEFTLVDENNLLPIVSYSSIVKYNK</sequence>